<dbReference type="SUPFAM" id="SSF56784">
    <property type="entry name" value="HAD-like"/>
    <property type="match status" value="1"/>
</dbReference>
<gene>
    <name evidence="1" type="ORF">HKI87_06g45540</name>
</gene>
<dbReference type="InterPro" id="IPR036412">
    <property type="entry name" value="HAD-like_sf"/>
</dbReference>
<dbReference type="InterPro" id="IPR023214">
    <property type="entry name" value="HAD_sf"/>
</dbReference>
<dbReference type="PANTHER" id="PTHR43885:SF1">
    <property type="entry name" value="SUPERFAMILY HYDROLASE, PUTATIVE (AFU_ORTHOLOGUE AFUA_4G13290)-RELATED"/>
    <property type="match status" value="1"/>
</dbReference>
<dbReference type="AlphaFoldDB" id="A0AAX4PAR2"/>
<dbReference type="SFLD" id="SFLDG01129">
    <property type="entry name" value="C1.5:_HAD__Beta-PGM__Phosphata"/>
    <property type="match status" value="1"/>
</dbReference>
<dbReference type="PRINTS" id="PR00413">
    <property type="entry name" value="HADHALOGNASE"/>
</dbReference>
<organism evidence="1 2">
    <name type="scientific">Chloropicon roscoffensis</name>
    <dbReference type="NCBI Taxonomy" id="1461544"/>
    <lineage>
        <taxon>Eukaryota</taxon>
        <taxon>Viridiplantae</taxon>
        <taxon>Chlorophyta</taxon>
        <taxon>Chloropicophyceae</taxon>
        <taxon>Chloropicales</taxon>
        <taxon>Chloropicaceae</taxon>
        <taxon>Chloropicon</taxon>
    </lineage>
</organism>
<dbReference type="Pfam" id="PF00702">
    <property type="entry name" value="Hydrolase"/>
    <property type="match status" value="1"/>
</dbReference>
<keyword evidence="2" id="KW-1185">Reference proteome</keyword>
<dbReference type="NCBIfam" id="TIGR01549">
    <property type="entry name" value="HAD-SF-IA-v1"/>
    <property type="match status" value="1"/>
</dbReference>
<name>A0AAX4PAR2_9CHLO</name>
<dbReference type="CDD" id="cd01427">
    <property type="entry name" value="HAD_like"/>
    <property type="match status" value="1"/>
</dbReference>
<dbReference type="PANTHER" id="PTHR43885">
    <property type="entry name" value="HALOACID DEHALOGENASE-LIKE HYDROLASE"/>
    <property type="match status" value="1"/>
</dbReference>
<reference evidence="1 2" key="1">
    <citation type="submission" date="2024-03" db="EMBL/GenBank/DDBJ databases">
        <title>Complete genome sequence of the green alga Chloropicon roscoffensis RCC1871.</title>
        <authorList>
            <person name="Lemieux C."/>
            <person name="Pombert J.-F."/>
            <person name="Otis C."/>
            <person name="Turmel M."/>
        </authorList>
    </citation>
    <scope>NUCLEOTIDE SEQUENCE [LARGE SCALE GENOMIC DNA]</scope>
    <source>
        <strain evidence="1 2">RCC1871</strain>
    </source>
</reference>
<keyword evidence="1" id="KW-0378">Hydrolase</keyword>
<dbReference type="SFLD" id="SFLDS00003">
    <property type="entry name" value="Haloacid_Dehalogenase"/>
    <property type="match status" value="1"/>
</dbReference>
<evidence type="ECO:0000313" key="1">
    <source>
        <dbReference type="EMBL" id="WZN63009.1"/>
    </source>
</evidence>
<proteinExistence type="predicted"/>
<sequence>MQYLRKLTTMGSAGARTRRGVRGVIFDMDGTLTVPVLDFVKMRKEVGVALGRDIGRADMLKEVEAEICEDRRQAALEAIRIVEREGHEKMKLARDVRAVCDFLDERNIPRAILTRNSKESLDYFHDRLPAIPKFHPAVSRDCGFLPKPHPDALEHISTQVWGFSTNEVLMVGDSAKDDVRAGRRAGAITVLLGGEAERKDLPDEEHEPHFRIKDLTEFRNLLEENFELLADEGEAVEVGQEK</sequence>
<dbReference type="EMBL" id="CP151506">
    <property type="protein sequence ID" value="WZN63009.1"/>
    <property type="molecule type" value="Genomic_DNA"/>
</dbReference>
<dbReference type="Gene3D" id="1.10.260.80">
    <property type="match status" value="1"/>
</dbReference>
<dbReference type="GO" id="GO:0016787">
    <property type="term" value="F:hydrolase activity"/>
    <property type="evidence" value="ECO:0007669"/>
    <property type="project" value="UniProtKB-KW"/>
</dbReference>
<protein>
    <submittedName>
        <fullName evidence="1">Haloacid dehalogenase-like hydrolase domain-containing protein</fullName>
    </submittedName>
</protein>
<accession>A0AAX4PAR2</accession>
<dbReference type="Proteomes" id="UP001472866">
    <property type="component" value="Chromosome 06"/>
</dbReference>
<dbReference type="InterPro" id="IPR006439">
    <property type="entry name" value="HAD-SF_hydro_IA"/>
</dbReference>
<dbReference type="Gene3D" id="3.40.50.1000">
    <property type="entry name" value="HAD superfamily/HAD-like"/>
    <property type="match status" value="1"/>
</dbReference>
<evidence type="ECO:0000313" key="2">
    <source>
        <dbReference type="Proteomes" id="UP001472866"/>
    </source>
</evidence>